<sequence length="256" mass="28977">MKSLFIPLFLISYIFANEDYEYIKNSIEMKYKNQTPKQWGENVTGVKSKLNTNEKSIVLTMDACGSKKGMGYDKEIIDFLIKEKIPAVLFINARWIDNNLSTFKSLASNPLFEIANHGFKHKPASVTGKEIYKIKGTENISELVDEIELNSQKIEQITNKRPKYFRSGTAYYDEIAVQIANDLNYEVIGYSILGDAGATFNETQVEKSISKSKSGDIILIHFNHPKSGTKNGLIKAVKKLKKDGYKFVSLSDYSLK</sequence>
<dbReference type="KEGG" id="apai:APAC_1121"/>
<dbReference type="CDD" id="cd10955">
    <property type="entry name" value="CE4_BH0857_like"/>
    <property type="match status" value="1"/>
</dbReference>
<dbReference type="EMBL" id="CP035928">
    <property type="protein sequence ID" value="QEP34246.1"/>
    <property type="molecule type" value="Genomic_DNA"/>
</dbReference>
<dbReference type="PANTHER" id="PTHR10587">
    <property type="entry name" value="GLYCOSYL TRANSFERASE-RELATED"/>
    <property type="match status" value="1"/>
</dbReference>
<dbReference type="InterPro" id="IPR011330">
    <property type="entry name" value="Glyco_hydro/deAcase_b/a-brl"/>
</dbReference>
<dbReference type="Proteomes" id="UP000322726">
    <property type="component" value="Chromosome"/>
</dbReference>
<gene>
    <name evidence="1" type="ORF">APAC_1121</name>
</gene>
<protein>
    <submittedName>
        <fullName evidence="1">Polysaccharide deacetylase</fullName>
    </submittedName>
</protein>
<accession>A0A5C2HAN8</accession>
<dbReference type="InterPro" id="IPR050248">
    <property type="entry name" value="Polysacc_deacetylase_ArnD"/>
</dbReference>
<organism evidence="1 2">
    <name type="scientific">Malaciobacter pacificus</name>
    <dbReference type="NCBI Taxonomy" id="1080223"/>
    <lineage>
        <taxon>Bacteria</taxon>
        <taxon>Pseudomonadati</taxon>
        <taxon>Campylobacterota</taxon>
        <taxon>Epsilonproteobacteria</taxon>
        <taxon>Campylobacterales</taxon>
        <taxon>Arcobacteraceae</taxon>
        <taxon>Malaciobacter</taxon>
    </lineage>
</organism>
<reference evidence="2" key="2">
    <citation type="submission" date="2019-09" db="EMBL/GenBank/DDBJ databases">
        <title>Complete genome sequencing of four Arcobacter species reveals a diverse suite of mobile elements.</title>
        <authorList>
            <person name="On S.L.W."/>
            <person name="Miller W.G."/>
            <person name="Biggs P."/>
            <person name="Cornelius A."/>
            <person name="Vandamme P."/>
        </authorList>
    </citation>
    <scope>NUCLEOTIDE SEQUENCE [LARGE SCALE GENOMIC DNA]</scope>
    <source>
        <strain evidence="2">LMG 26638</strain>
    </source>
</reference>
<evidence type="ECO:0000313" key="1">
    <source>
        <dbReference type="EMBL" id="QEP34246.1"/>
    </source>
</evidence>
<dbReference type="GO" id="GO:0005975">
    <property type="term" value="P:carbohydrate metabolic process"/>
    <property type="evidence" value="ECO:0007669"/>
    <property type="project" value="InterPro"/>
</dbReference>
<keyword evidence="2" id="KW-1185">Reference proteome</keyword>
<dbReference type="GO" id="GO:0016810">
    <property type="term" value="F:hydrolase activity, acting on carbon-nitrogen (but not peptide) bonds"/>
    <property type="evidence" value="ECO:0007669"/>
    <property type="project" value="InterPro"/>
</dbReference>
<dbReference type="RefSeq" id="WP_228255954.1">
    <property type="nucleotide sequence ID" value="NZ_BMEF01000011.1"/>
</dbReference>
<dbReference type="SUPFAM" id="SSF88713">
    <property type="entry name" value="Glycoside hydrolase/deacetylase"/>
    <property type="match status" value="1"/>
</dbReference>
<reference evidence="1 2" key="1">
    <citation type="submission" date="2019-09" db="EMBL/GenBank/DDBJ databases">
        <title>Complete genome sequencing of four Arcobacter species reveals a diverse suite of mobile elements.</title>
        <authorList>
            <person name="Miller W.G."/>
            <person name="Yee E."/>
            <person name="Bono J.L."/>
        </authorList>
    </citation>
    <scope>NUCLEOTIDE SEQUENCE [LARGE SCALE GENOMIC DNA]</scope>
    <source>
        <strain evidence="1 2">LMG 26638</strain>
    </source>
</reference>
<dbReference type="AlphaFoldDB" id="A0A5C2HAN8"/>
<proteinExistence type="predicted"/>
<dbReference type="PANTHER" id="PTHR10587:SF134">
    <property type="entry name" value="SECRETED PROTEIN"/>
    <property type="match status" value="1"/>
</dbReference>
<dbReference type="Gene3D" id="3.20.20.370">
    <property type="entry name" value="Glycoside hydrolase/deacetylase"/>
    <property type="match status" value="1"/>
</dbReference>
<reference evidence="1 2" key="3">
    <citation type="submission" date="2019-09" db="EMBL/GenBank/DDBJ databases">
        <title>Taxonomic note: a critical rebuttal of the proposed division of the genus Arcobacter into six genera, emended descriptions of Arcobacter anaerophilus and the genus Arcobacter, and an assessment of genus-level boundaries for Epsilonproteobacteria using in silico genomic comparator tools.</title>
        <authorList>
            <person name="On S.L.W."/>
            <person name="Miller W.G."/>
            <person name="Biggs P."/>
            <person name="Cornelius A."/>
            <person name="Vandamme P."/>
        </authorList>
    </citation>
    <scope>NUCLEOTIDE SEQUENCE [LARGE SCALE GENOMIC DNA]</scope>
    <source>
        <strain evidence="1 2">LMG 26638</strain>
    </source>
</reference>
<evidence type="ECO:0000313" key="2">
    <source>
        <dbReference type="Proteomes" id="UP000322726"/>
    </source>
</evidence>
<dbReference type="InterPro" id="IPR002509">
    <property type="entry name" value="NODB_dom"/>
</dbReference>
<dbReference type="PROSITE" id="PS51677">
    <property type="entry name" value="NODB"/>
    <property type="match status" value="1"/>
</dbReference>
<name>A0A5C2HAN8_9BACT</name>
<dbReference type="Pfam" id="PF01522">
    <property type="entry name" value="Polysacc_deac_1"/>
    <property type="match status" value="1"/>
</dbReference>